<dbReference type="Gene3D" id="3.40.30.10">
    <property type="entry name" value="Glutaredoxin"/>
    <property type="match status" value="1"/>
</dbReference>
<dbReference type="PANTHER" id="PTHR43640">
    <property type="entry name" value="OS07G0260300 PROTEIN"/>
    <property type="match status" value="1"/>
</dbReference>
<evidence type="ECO:0000313" key="4">
    <source>
        <dbReference type="Proteomes" id="UP000221024"/>
    </source>
</evidence>
<dbReference type="OrthoDB" id="669323at2"/>
<evidence type="ECO:0000313" key="3">
    <source>
        <dbReference type="EMBL" id="PEN06661.1"/>
    </source>
</evidence>
<reference evidence="3 4" key="1">
    <citation type="submission" date="2017-10" db="EMBL/GenBank/DDBJ databases">
        <title>Draft genome of Longimonas halophila.</title>
        <authorList>
            <person name="Goh K.M."/>
            <person name="Shamsir M.S."/>
            <person name="Lim S.W."/>
        </authorList>
    </citation>
    <scope>NUCLEOTIDE SEQUENCE [LARGE SCALE GENOMIC DNA]</scope>
    <source>
        <strain evidence="3 4">KCTC 42399</strain>
    </source>
</reference>
<feature type="domain" description="Thioredoxin" evidence="2">
    <location>
        <begin position="30"/>
        <end position="182"/>
    </location>
</feature>
<dbReference type="InterPro" id="IPR000866">
    <property type="entry name" value="AhpC/TSA"/>
</dbReference>
<evidence type="ECO:0000256" key="1">
    <source>
        <dbReference type="SAM" id="SignalP"/>
    </source>
</evidence>
<feature type="signal peptide" evidence="1">
    <location>
        <begin position="1"/>
        <end position="24"/>
    </location>
</feature>
<evidence type="ECO:0000259" key="2">
    <source>
        <dbReference type="PROSITE" id="PS51352"/>
    </source>
</evidence>
<dbReference type="RefSeq" id="WP_098062186.1">
    <property type="nucleotide sequence ID" value="NZ_PDEP01000007.1"/>
</dbReference>
<dbReference type="PANTHER" id="PTHR43640:SF1">
    <property type="entry name" value="THIOREDOXIN-DEPENDENT PEROXIREDOXIN"/>
    <property type="match status" value="1"/>
</dbReference>
<dbReference type="PROSITE" id="PS51352">
    <property type="entry name" value="THIOREDOXIN_2"/>
    <property type="match status" value="1"/>
</dbReference>
<keyword evidence="1" id="KW-0732">Signal</keyword>
<dbReference type="InterPro" id="IPR013766">
    <property type="entry name" value="Thioredoxin_domain"/>
</dbReference>
<dbReference type="InterPro" id="IPR036249">
    <property type="entry name" value="Thioredoxin-like_sf"/>
</dbReference>
<dbReference type="GO" id="GO:0016209">
    <property type="term" value="F:antioxidant activity"/>
    <property type="evidence" value="ECO:0007669"/>
    <property type="project" value="InterPro"/>
</dbReference>
<sequence length="209" mass="22615">MTRSLWTTALALLLIAGGTLAFHAEPVDDPEVDAPAPDFTLTDTNGNEHSLSDFEGEYVVLEWLNFDCPFVGKFYGSGEMPRLQETYREDGVVWLSIVSSAPGTQGHFPPDEMNARNEQEGGQQDAILMDPEGTVGQMYGAQTTPHMYVINPEGTLIYKGGIDSIPSTNVDDIDEATNYVVEALDAAMNGEEVPTKTAPPYGCSVKYAG</sequence>
<feature type="chain" id="PRO_5013608264" evidence="1">
    <location>
        <begin position="25"/>
        <end position="209"/>
    </location>
</feature>
<dbReference type="CDD" id="cd02969">
    <property type="entry name" value="PRX_like1"/>
    <property type="match status" value="1"/>
</dbReference>
<proteinExistence type="predicted"/>
<comment type="caution">
    <text evidence="3">The sequence shown here is derived from an EMBL/GenBank/DDBJ whole genome shotgun (WGS) entry which is preliminary data.</text>
</comment>
<dbReference type="SUPFAM" id="SSF52833">
    <property type="entry name" value="Thioredoxin-like"/>
    <property type="match status" value="1"/>
</dbReference>
<dbReference type="InterPro" id="IPR047262">
    <property type="entry name" value="PRX-like1"/>
</dbReference>
<keyword evidence="4" id="KW-1185">Reference proteome</keyword>
<dbReference type="Pfam" id="PF00578">
    <property type="entry name" value="AhpC-TSA"/>
    <property type="match status" value="1"/>
</dbReference>
<dbReference type="Proteomes" id="UP000221024">
    <property type="component" value="Unassembled WGS sequence"/>
</dbReference>
<organism evidence="3 4">
    <name type="scientific">Longimonas halophila</name>
    <dbReference type="NCBI Taxonomy" id="1469170"/>
    <lineage>
        <taxon>Bacteria</taxon>
        <taxon>Pseudomonadati</taxon>
        <taxon>Rhodothermota</taxon>
        <taxon>Rhodothermia</taxon>
        <taxon>Rhodothermales</taxon>
        <taxon>Salisaetaceae</taxon>
        <taxon>Longimonas</taxon>
    </lineage>
</organism>
<dbReference type="GO" id="GO:0016491">
    <property type="term" value="F:oxidoreductase activity"/>
    <property type="evidence" value="ECO:0007669"/>
    <property type="project" value="InterPro"/>
</dbReference>
<protein>
    <submittedName>
        <fullName evidence="3">Thioredoxin family protein</fullName>
    </submittedName>
</protein>
<dbReference type="AlphaFoldDB" id="A0A2H3NSH1"/>
<accession>A0A2H3NSH1</accession>
<gene>
    <name evidence="3" type="ORF">CRI93_08415</name>
</gene>
<dbReference type="EMBL" id="PDEP01000007">
    <property type="protein sequence ID" value="PEN06661.1"/>
    <property type="molecule type" value="Genomic_DNA"/>
</dbReference>
<name>A0A2H3NSH1_9BACT</name>